<evidence type="ECO:0000313" key="1">
    <source>
        <dbReference type="EMBL" id="RTQ96234.1"/>
    </source>
</evidence>
<proteinExistence type="predicted"/>
<dbReference type="Proteomes" id="UP000276349">
    <property type="component" value="Unassembled WGS sequence"/>
</dbReference>
<keyword evidence="2" id="KW-1185">Reference proteome</keyword>
<gene>
    <name evidence="1" type="ORF">EKG35_00865</name>
</gene>
<dbReference type="OrthoDB" id="2435874at2"/>
<comment type="caution">
    <text evidence="1">The sequence shown here is derived from an EMBL/GenBank/DDBJ whole genome shotgun (WGS) entry which is preliminary data.</text>
</comment>
<dbReference type="EMBL" id="RXNR01000002">
    <property type="protein sequence ID" value="RTQ96234.1"/>
    <property type="molecule type" value="Genomic_DNA"/>
</dbReference>
<evidence type="ECO:0000313" key="2">
    <source>
        <dbReference type="Proteomes" id="UP000276349"/>
    </source>
</evidence>
<organism evidence="1 2">
    <name type="scientific">Lysinibacillus telephonicus</name>
    <dbReference type="NCBI Taxonomy" id="1714840"/>
    <lineage>
        <taxon>Bacteria</taxon>
        <taxon>Bacillati</taxon>
        <taxon>Bacillota</taxon>
        <taxon>Bacilli</taxon>
        <taxon>Bacillales</taxon>
        <taxon>Bacillaceae</taxon>
        <taxon>Lysinibacillus</taxon>
    </lineage>
</organism>
<dbReference type="RefSeq" id="WP_126292417.1">
    <property type="nucleotide sequence ID" value="NZ_RXNR01000002.1"/>
</dbReference>
<reference evidence="1 2" key="1">
    <citation type="submission" date="2018-12" db="EMBL/GenBank/DDBJ databases">
        <authorList>
            <person name="Yu L."/>
        </authorList>
    </citation>
    <scope>NUCLEOTIDE SEQUENCE [LARGE SCALE GENOMIC DNA]</scope>
    <source>
        <strain evidence="1 2">S5H2222</strain>
    </source>
</reference>
<dbReference type="AlphaFoldDB" id="A0A431UX63"/>
<sequence length="394" mass="43962">MEIKKFIVSFLVIILFSIISFNNISAKANIIELDNAKIIAEKFKANSIYTETWKYGELVFENLIYDVDDSLLGYHFIINEKGQNIGYIVVSASENVETIFSFGTGSFMNEDVEQNSGEKIYFINPVSIVTAKNTIELNETFEKNKTELIDKLKDEMTLNNLSDEDSTDSIREEIELIENLELKTVSERNLENNITDSESAIQNSNPSVITPLASNPLPVRRVYQRSSGVLQPGKSCGPAVGVMMSNYYYSIGYESINNSGYYGGDAKFINHLASSGYMKTGTVGTSLANFEDGLRKHLNLNLTSNLFDVARTSATNKYSTYKNLINSGHPVAIRFTNIWEAIFGSSAYSWHYVLGTGYSGSNVIMLDPDGSSSGTKTFNYTTYQSDMNLIWIIP</sequence>
<name>A0A431UX63_9BACI</name>
<protein>
    <submittedName>
        <fullName evidence="1">Uncharacterized protein</fullName>
    </submittedName>
</protein>
<accession>A0A431UX63</accession>